<reference evidence="2" key="1">
    <citation type="submission" date="2022-11" db="UniProtKB">
        <authorList>
            <consortium name="WormBaseParasite"/>
        </authorList>
    </citation>
    <scope>IDENTIFICATION</scope>
</reference>
<protein>
    <submittedName>
        <fullName evidence="2">RIIa domain-containing protein</fullName>
    </submittedName>
</protein>
<evidence type="ECO:0000313" key="2">
    <source>
        <dbReference type="WBParaSite" id="JU765_v2.g19190.t1"/>
    </source>
</evidence>
<proteinExistence type="predicted"/>
<evidence type="ECO:0000313" key="1">
    <source>
        <dbReference type="Proteomes" id="UP000887576"/>
    </source>
</evidence>
<dbReference type="Proteomes" id="UP000887576">
    <property type="component" value="Unplaced"/>
</dbReference>
<dbReference type="WBParaSite" id="JU765_v2.g19190.t1">
    <property type="protein sequence ID" value="JU765_v2.g19190.t1"/>
    <property type="gene ID" value="JU765_v2.g19190"/>
</dbReference>
<accession>A0AC34QTW1</accession>
<organism evidence="1 2">
    <name type="scientific">Panagrolaimus sp. JU765</name>
    <dbReference type="NCBI Taxonomy" id="591449"/>
    <lineage>
        <taxon>Eukaryota</taxon>
        <taxon>Metazoa</taxon>
        <taxon>Ecdysozoa</taxon>
        <taxon>Nematoda</taxon>
        <taxon>Chromadorea</taxon>
        <taxon>Rhabditida</taxon>
        <taxon>Tylenchina</taxon>
        <taxon>Panagrolaimomorpha</taxon>
        <taxon>Panagrolaimoidea</taxon>
        <taxon>Panagrolaimidae</taxon>
        <taxon>Panagrolaimus</taxon>
    </lineage>
</organism>
<sequence>MAESVMDKYKVPPGLRPLLEAFARETLRAQPNDLFQFGQLFFDVLQHHKMQNPTIDVITDPLSYDMFRTELHHKYKTQQATVNSRPSSPQDLAATKIQAAFRGHVVRKHPEKFGIDAVSLDRRRSNDRLNSMDNRKDLKRHSVGGYSLETTMTSPEDRAATKIQAEIRGFLTRKKVENLKKENNEAATKIQAHIRGYLTRKHLEEEGLLSPSRSLMTLLIKLLLFIRSLMGTFLSVKILLCSVVFWKKMSYSSSWVTIILLILLP</sequence>
<name>A0AC34QTW1_9BILA</name>